<dbReference type="AlphaFoldDB" id="A0A0E3PBJ3"/>
<proteinExistence type="predicted"/>
<organism evidence="1 2">
    <name type="scientific">Methanosarcina siciliae HI350</name>
    <dbReference type="NCBI Taxonomy" id="1434119"/>
    <lineage>
        <taxon>Archaea</taxon>
        <taxon>Methanobacteriati</taxon>
        <taxon>Methanobacteriota</taxon>
        <taxon>Stenosarchaea group</taxon>
        <taxon>Methanomicrobia</taxon>
        <taxon>Methanosarcinales</taxon>
        <taxon>Methanosarcinaceae</taxon>
        <taxon>Methanosarcina</taxon>
    </lineage>
</organism>
<gene>
    <name evidence="1" type="ORF">MSSIH_0949</name>
</gene>
<dbReference type="HOGENOM" id="CLU_2678992_0_0_2"/>
<dbReference type="KEGG" id="msz:MSSIH_0949"/>
<dbReference type="Proteomes" id="UP000033092">
    <property type="component" value="Chromosome"/>
</dbReference>
<reference evidence="1 2" key="1">
    <citation type="submission" date="2014-07" db="EMBL/GenBank/DDBJ databases">
        <title>Methanogenic archaea and the global carbon cycle.</title>
        <authorList>
            <person name="Henriksen J.R."/>
            <person name="Luke J."/>
            <person name="Reinhart S."/>
            <person name="Benedict M.N."/>
            <person name="Youngblut N.D."/>
            <person name="Metcalf M.E."/>
            <person name="Whitaker R.J."/>
            <person name="Metcalf W.W."/>
        </authorList>
    </citation>
    <scope>NUCLEOTIDE SEQUENCE [LARGE SCALE GENOMIC DNA]</scope>
    <source>
        <strain evidence="1 2">HI350</strain>
    </source>
</reference>
<evidence type="ECO:0000313" key="2">
    <source>
        <dbReference type="Proteomes" id="UP000033092"/>
    </source>
</evidence>
<name>A0A0E3PBJ3_9EURY</name>
<accession>A0A0E3PBJ3</accession>
<protein>
    <submittedName>
        <fullName evidence="1">Uncharacterized protein</fullName>
    </submittedName>
</protein>
<sequence>MSIPLTVKKLLSNLDETSSKSTFYLTDFFHEIEFPQIPVSGNLLVISELVPGMFLNWIGQNFTVEVPGLLKKFMQIRYPW</sequence>
<dbReference type="EMBL" id="CP009507">
    <property type="protein sequence ID" value="AKB31639.1"/>
    <property type="molecule type" value="Genomic_DNA"/>
</dbReference>
<evidence type="ECO:0000313" key="1">
    <source>
        <dbReference type="EMBL" id="AKB31639.1"/>
    </source>
</evidence>